<feature type="transmembrane region" description="Helical" evidence="1">
    <location>
        <begin position="74"/>
        <end position="95"/>
    </location>
</feature>
<dbReference type="EMBL" id="BMDU01000001">
    <property type="protein sequence ID" value="GFZ77972.1"/>
    <property type="molecule type" value="Genomic_DNA"/>
</dbReference>
<name>A0ABQ1ELZ7_SPHSA</name>
<evidence type="ECO:0000313" key="2">
    <source>
        <dbReference type="EMBL" id="GFZ77972.1"/>
    </source>
</evidence>
<sequence length="427" mass="47199">MVALAIFILGGEGRFFYASPDWQVRDSVLRDLAVYRWPFAYRFDNHIELLRAPLGMYLLPAIVGKAFGLATADLALLIQNSLFLTLIFGLGSMLFTTSHARARALVIVIFFSGMDVIGQWLQWHANGHPFPDHIEQWGITQYSSHITQAFWVPMHALSGWLGGVLFLLWREKRISLGQMYAPVPLLMLMSPLAVMGILPFAAYAGIVTLWKRELRVNDVLLPAITTLLTLPAILYLGAGSGEVGLRIISLPPLPYMLFELLEVIPFVAGAALIGSPSTGERATLLLVAACLLLMPFVQLGEGTDFTMRTSIPALAILAVQISRAFDRAATDRTFRRPAIIMAGMLLLGSVTGMVEIARAAMNKPSPQVHCNMATSIYQVAYLRQSSSRATYFAALDDVPGVIRPQPSTILSHETARCWDRPWQARRF</sequence>
<keyword evidence="1" id="KW-0812">Transmembrane</keyword>
<feature type="transmembrane region" description="Helical" evidence="1">
    <location>
        <begin position="181"/>
        <end position="207"/>
    </location>
</feature>
<dbReference type="Proteomes" id="UP000628109">
    <property type="component" value="Unassembled WGS sequence"/>
</dbReference>
<feature type="transmembrane region" description="Helical" evidence="1">
    <location>
        <begin position="337"/>
        <end position="357"/>
    </location>
</feature>
<feature type="transmembrane region" description="Helical" evidence="1">
    <location>
        <begin position="253"/>
        <end position="275"/>
    </location>
</feature>
<dbReference type="RefSeq" id="WP_380833740.1">
    <property type="nucleotide sequence ID" value="NZ_JBHRVX010000001.1"/>
</dbReference>
<evidence type="ECO:0000313" key="3">
    <source>
        <dbReference type="Proteomes" id="UP000628109"/>
    </source>
</evidence>
<proteinExistence type="predicted"/>
<gene>
    <name evidence="2" type="ORF">GCM10019071_03080</name>
</gene>
<feature type="transmembrane region" description="Helical" evidence="1">
    <location>
        <begin position="102"/>
        <end position="121"/>
    </location>
</feature>
<evidence type="ECO:0000256" key="1">
    <source>
        <dbReference type="SAM" id="Phobius"/>
    </source>
</evidence>
<keyword evidence="1" id="KW-0472">Membrane</keyword>
<reference evidence="3" key="1">
    <citation type="journal article" date="2019" name="Int. J. Syst. Evol. Microbiol.">
        <title>The Global Catalogue of Microorganisms (GCM) 10K type strain sequencing project: providing services to taxonomists for standard genome sequencing and annotation.</title>
        <authorList>
            <consortium name="The Broad Institute Genomics Platform"/>
            <consortium name="The Broad Institute Genome Sequencing Center for Infectious Disease"/>
            <person name="Wu L."/>
            <person name="Ma J."/>
        </authorList>
    </citation>
    <scope>NUCLEOTIDE SEQUENCE [LARGE SCALE GENOMIC DNA]</scope>
    <source>
        <strain evidence="3">CCM 7327</strain>
    </source>
</reference>
<protein>
    <submittedName>
        <fullName evidence="2">Uncharacterized protein</fullName>
    </submittedName>
</protein>
<comment type="caution">
    <text evidence="2">The sequence shown here is derived from an EMBL/GenBank/DDBJ whole genome shotgun (WGS) entry which is preliminary data.</text>
</comment>
<feature type="transmembrane region" description="Helical" evidence="1">
    <location>
        <begin position="281"/>
        <end position="297"/>
    </location>
</feature>
<keyword evidence="3" id="KW-1185">Reference proteome</keyword>
<feature type="transmembrane region" description="Helical" evidence="1">
    <location>
        <begin position="219"/>
        <end position="241"/>
    </location>
</feature>
<keyword evidence="1" id="KW-1133">Transmembrane helix</keyword>
<accession>A0ABQ1ELZ7</accession>
<organism evidence="2 3">
    <name type="scientific">Sphingobium fuliginis (strain ATCC 27551)</name>
    <dbReference type="NCBI Taxonomy" id="336203"/>
    <lineage>
        <taxon>Bacteria</taxon>
        <taxon>Pseudomonadati</taxon>
        <taxon>Pseudomonadota</taxon>
        <taxon>Alphaproteobacteria</taxon>
        <taxon>Sphingomonadales</taxon>
        <taxon>Sphingomonadaceae</taxon>
        <taxon>Sphingobium</taxon>
    </lineage>
</organism>